<gene>
    <name evidence="1" type="ORF">B7R21_09865</name>
</gene>
<dbReference type="EMBL" id="NBXA01000021">
    <property type="protein sequence ID" value="RFA12643.1"/>
    <property type="molecule type" value="Genomic_DNA"/>
</dbReference>
<proteinExistence type="predicted"/>
<dbReference type="RefSeq" id="WP_116283092.1">
    <property type="nucleotide sequence ID" value="NZ_NBXA01000021.1"/>
</dbReference>
<evidence type="ECO:0000313" key="2">
    <source>
        <dbReference type="Proteomes" id="UP000256709"/>
    </source>
</evidence>
<comment type="caution">
    <text evidence="1">The sequence shown here is derived from an EMBL/GenBank/DDBJ whole genome shotgun (WGS) entry which is preliminary data.</text>
</comment>
<accession>A0A3E0VTF1</accession>
<reference evidence="1 2" key="1">
    <citation type="submission" date="2017-04" db="EMBL/GenBank/DDBJ databases">
        <title>Comparative genome analysis of Subtercola boreus.</title>
        <authorList>
            <person name="Cho Y.-J."/>
            <person name="Cho A."/>
            <person name="Kim O.-S."/>
            <person name="Lee J.-I."/>
        </authorList>
    </citation>
    <scope>NUCLEOTIDE SEQUENCE [LARGE SCALE GENOMIC DNA]</scope>
    <source>
        <strain evidence="1 2">P27444</strain>
    </source>
</reference>
<protein>
    <submittedName>
        <fullName evidence="1">Uncharacterized protein</fullName>
    </submittedName>
</protein>
<organism evidence="1 2">
    <name type="scientific">Subtercola boreus</name>
    <dbReference type="NCBI Taxonomy" id="120213"/>
    <lineage>
        <taxon>Bacteria</taxon>
        <taxon>Bacillati</taxon>
        <taxon>Actinomycetota</taxon>
        <taxon>Actinomycetes</taxon>
        <taxon>Micrococcales</taxon>
        <taxon>Microbacteriaceae</taxon>
        <taxon>Subtercola</taxon>
    </lineage>
</organism>
<evidence type="ECO:0000313" key="1">
    <source>
        <dbReference type="EMBL" id="RFA12643.1"/>
    </source>
</evidence>
<sequence length="102" mass="11459">MIIEDADGIYVVDDAQLAADVERLFVGMASPAVFNVDRLREFAAATGSSSYVHLVLVGITHRWADWFVIECPDEQLTNQSQRLQAFAMTCRLIRMQRDSPPT</sequence>
<dbReference type="Proteomes" id="UP000256709">
    <property type="component" value="Unassembled WGS sequence"/>
</dbReference>
<dbReference type="AlphaFoldDB" id="A0A3E0VTF1"/>
<name>A0A3E0VTF1_9MICO</name>